<reference evidence="7 8" key="1">
    <citation type="submission" date="2016-06" db="EMBL/GenBank/DDBJ databases">
        <title>Evolution of pathogenesis and genome organization in the Tremellales.</title>
        <authorList>
            <person name="Cuomo C."/>
            <person name="Litvintseva A."/>
            <person name="Heitman J."/>
            <person name="Chen Y."/>
            <person name="Sun S."/>
            <person name="Springer D."/>
            <person name="Dromer F."/>
            <person name="Young S."/>
            <person name="Zeng Q."/>
            <person name="Chapman S."/>
            <person name="Gujja S."/>
            <person name="Saif S."/>
            <person name="Birren B."/>
        </authorList>
    </citation>
    <scope>NUCLEOTIDE SEQUENCE [LARGE SCALE GENOMIC DNA]</scope>
    <source>
        <strain evidence="7 8">ATCC 28783</strain>
    </source>
</reference>
<dbReference type="InterPro" id="IPR001005">
    <property type="entry name" value="SANT/Myb"/>
</dbReference>
<dbReference type="AlphaFoldDB" id="A0A4Q1BF57"/>
<name>A0A4Q1BF57_TREME</name>
<sequence>MDGLWSRAKAVAPSWLSTRSRKSQSSSSNAAPQSSPSHRPVAREKSSKKRRRASPVDPSSSTGCHVVTSPEVKKTKRSRSKAEQSNNGPTEASLKAGPSALTSHKKGKKKAPPPLSDNELRRLLQNEEHINAYLCDRWIKPAELNRLESEGILTYKRGKFDEDEQAAVRSYFDNFKSVSPSKGGFCSSQINKLGDEELLEIIMAKGENSERKEYPKFWPQVAANLPGRPVKYVKDMVQRMYDPLSRQGIWSEEQEATLLRFHPLFPGSWVKLGEEVGRSALDCRDKWQKVRVTWHDHIQKPWTEEETNKLNEAVKKVVTVEKPMSDWDWEMVARIMGGVRPTAIYGRHWKTINGISGQTRQRESKETAVRQMSEIPPVVRAGAVVEKNVVRRSQVSDNSAMTVLTKTQRMILINRMKKQSVTSTGDINWTSLVKKKLATFSPDELKMVWEEMQKEVDPKMKMKLSRVLKRLKKRYEEMDSEVIEKETTEKSHEEPSAVSIPSKEQPNKRKRGQGFEPTSVPSQPAAPSGSLVVSDQVAPKKRKRNDVPDPSAVISHPTAPSSSLVVPDQVTSKKRKRNDIPNPNTVPSHPAVTSSSLVVPDQVAQNKGEKRRKTLGGDEKKEKKTKASSRRKTVSPKKFLSKDYISDSDE</sequence>
<dbReference type="STRING" id="5217.A0A4Q1BF57"/>
<feature type="compositionally biased region" description="Low complexity" evidence="4">
    <location>
        <begin position="14"/>
        <end position="37"/>
    </location>
</feature>
<keyword evidence="8" id="KW-1185">Reference proteome</keyword>
<dbReference type="PROSITE" id="PS50090">
    <property type="entry name" value="MYB_LIKE"/>
    <property type="match status" value="1"/>
</dbReference>
<evidence type="ECO:0000256" key="2">
    <source>
        <dbReference type="ARBA" id="ARBA00023125"/>
    </source>
</evidence>
<gene>
    <name evidence="7" type="ORF">M231_06469</name>
</gene>
<dbReference type="EMBL" id="SDIL01000103">
    <property type="protein sequence ID" value="RXK36265.1"/>
    <property type="molecule type" value="Genomic_DNA"/>
</dbReference>
<proteinExistence type="predicted"/>
<dbReference type="SMART" id="SM00717">
    <property type="entry name" value="SANT"/>
    <property type="match status" value="3"/>
</dbReference>
<accession>A0A4Q1BF57</accession>
<feature type="compositionally biased region" description="Basic and acidic residues" evidence="4">
    <location>
        <begin position="640"/>
        <end position="650"/>
    </location>
</feature>
<dbReference type="PANTHER" id="PTHR46380">
    <property type="entry name" value="CYCLIN-D-BINDING MYB-LIKE TRANSCRIPTION FACTOR 1"/>
    <property type="match status" value="1"/>
</dbReference>
<dbReference type="SUPFAM" id="SSF46689">
    <property type="entry name" value="Homeodomain-like"/>
    <property type="match status" value="2"/>
</dbReference>
<keyword evidence="3" id="KW-0539">Nucleus</keyword>
<dbReference type="Proteomes" id="UP000289152">
    <property type="component" value="Unassembled WGS sequence"/>
</dbReference>
<dbReference type="CDD" id="cd00167">
    <property type="entry name" value="SANT"/>
    <property type="match status" value="1"/>
</dbReference>
<feature type="compositionally biased region" description="Basic residues" evidence="4">
    <location>
        <begin position="623"/>
        <end position="635"/>
    </location>
</feature>
<feature type="compositionally biased region" description="Polar residues" evidence="4">
    <location>
        <begin position="581"/>
        <end position="597"/>
    </location>
</feature>
<dbReference type="InterPro" id="IPR009057">
    <property type="entry name" value="Homeodomain-like_sf"/>
</dbReference>
<feature type="region of interest" description="Disordered" evidence="4">
    <location>
        <begin position="1"/>
        <end position="117"/>
    </location>
</feature>
<feature type="domain" description="Myb-like" evidence="5">
    <location>
        <begin position="242"/>
        <end position="291"/>
    </location>
</feature>
<dbReference type="GO" id="GO:0003700">
    <property type="term" value="F:DNA-binding transcription factor activity"/>
    <property type="evidence" value="ECO:0007669"/>
    <property type="project" value="TreeGrafter"/>
</dbReference>
<dbReference type="Pfam" id="PF00249">
    <property type="entry name" value="Myb_DNA-binding"/>
    <property type="match status" value="1"/>
</dbReference>
<dbReference type="GO" id="GO:0000976">
    <property type="term" value="F:transcription cis-regulatory region binding"/>
    <property type="evidence" value="ECO:0007669"/>
    <property type="project" value="TreeGrafter"/>
</dbReference>
<dbReference type="InParanoid" id="A0A4Q1BF57"/>
<evidence type="ECO:0000259" key="6">
    <source>
        <dbReference type="PROSITE" id="PS51294"/>
    </source>
</evidence>
<evidence type="ECO:0000313" key="7">
    <source>
        <dbReference type="EMBL" id="RXK36265.1"/>
    </source>
</evidence>
<dbReference type="InterPro" id="IPR051651">
    <property type="entry name" value="DMTF1_DNA-bind_reg"/>
</dbReference>
<feature type="compositionally biased region" description="Basic and acidic residues" evidence="4">
    <location>
        <begin position="479"/>
        <end position="495"/>
    </location>
</feature>
<dbReference type="PANTHER" id="PTHR46380:SF2">
    <property type="entry name" value="CYCLIN-D-BINDING MYB-LIKE TRANSCRIPTION FACTOR 1"/>
    <property type="match status" value="1"/>
</dbReference>
<dbReference type="VEuPathDB" id="FungiDB:TREMEDRAFT_64204"/>
<dbReference type="InterPro" id="IPR017930">
    <property type="entry name" value="Myb_dom"/>
</dbReference>
<comment type="subcellular location">
    <subcellularLocation>
        <location evidence="1">Nucleus</location>
    </subcellularLocation>
</comment>
<evidence type="ECO:0000259" key="5">
    <source>
        <dbReference type="PROSITE" id="PS50090"/>
    </source>
</evidence>
<evidence type="ECO:0000313" key="8">
    <source>
        <dbReference type="Proteomes" id="UP000289152"/>
    </source>
</evidence>
<comment type="caution">
    <text evidence="7">The sequence shown here is derived from an EMBL/GenBank/DDBJ whole genome shotgun (WGS) entry which is preliminary data.</text>
</comment>
<evidence type="ECO:0008006" key="9">
    <source>
        <dbReference type="Google" id="ProtNLM"/>
    </source>
</evidence>
<organism evidence="7 8">
    <name type="scientific">Tremella mesenterica</name>
    <name type="common">Jelly fungus</name>
    <dbReference type="NCBI Taxonomy" id="5217"/>
    <lineage>
        <taxon>Eukaryota</taxon>
        <taxon>Fungi</taxon>
        <taxon>Dikarya</taxon>
        <taxon>Basidiomycota</taxon>
        <taxon>Agaricomycotina</taxon>
        <taxon>Tremellomycetes</taxon>
        <taxon>Tremellales</taxon>
        <taxon>Tremellaceae</taxon>
        <taxon>Tremella</taxon>
    </lineage>
</organism>
<feature type="region of interest" description="Disordered" evidence="4">
    <location>
        <begin position="479"/>
        <end position="650"/>
    </location>
</feature>
<evidence type="ECO:0000256" key="3">
    <source>
        <dbReference type="ARBA" id="ARBA00023242"/>
    </source>
</evidence>
<keyword evidence="2" id="KW-0238">DNA-binding</keyword>
<feature type="domain" description="HTH myb-type" evidence="6">
    <location>
        <begin position="250"/>
        <end position="295"/>
    </location>
</feature>
<evidence type="ECO:0000256" key="1">
    <source>
        <dbReference type="ARBA" id="ARBA00004123"/>
    </source>
</evidence>
<dbReference type="GO" id="GO:0005634">
    <property type="term" value="C:nucleus"/>
    <property type="evidence" value="ECO:0007669"/>
    <property type="project" value="UniProtKB-SubCell"/>
</dbReference>
<protein>
    <recommendedName>
        <fullName evidence="9">Myb-like domain-containing protein</fullName>
    </recommendedName>
</protein>
<dbReference type="OrthoDB" id="39591at2759"/>
<dbReference type="Gene3D" id="1.10.10.60">
    <property type="entry name" value="Homeodomain-like"/>
    <property type="match status" value="1"/>
</dbReference>
<dbReference type="PROSITE" id="PS51294">
    <property type="entry name" value="HTH_MYB"/>
    <property type="match status" value="1"/>
</dbReference>
<evidence type="ECO:0000256" key="4">
    <source>
        <dbReference type="SAM" id="MobiDB-lite"/>
    </source>
</evidence>